<dbReference type="AlphaFoldDB" id="A0A327X8U1"/>
<feature type="transmembrane region" description="Helical" evidence="2">
    <location>
        <begin position="63"/>
        <end position="81"/>
    </location>
</feature>
<sequence length="120" mass="13808">MSESEDSEKAKENFRKLIEASSTDPRNSSLSRNEFDQYDQEERRTRLQGLAQDIQERKKFAQWIFWMVVMWLVVILGIIIAEGLHLLDIPQAVTIALIGSTTVNVTAFFVIVTKYLFPGK</sequence>
<keyword evidence="4" id="KW-1185">Reference proteome</keyword>
<dbReference type="RefSeq" id="WP_111626306.1">
    <property type="nucleotide sequence ID" value="NZ_QLMC01000001.1"/>
</dbReference>
<organism evidence="3 4">
    <name type="scientific">Larkinella arboricola</name>
    <dbReference type="NCBI Taxonomy" id="643671"/>
    <lineage>
        <taxon>Bacteria</taxon>
        <taxon>Pseudomonadati</taxon>
        <taxon>Bacteroidota</taxon>
        <taxon>Cytophagia</taxon>
        <taxon>Cytophagales</taxon>
        <taxon>Spirosomataceae</taxon>
        <taxon>Larkinella</taxon>
    </lineage>
</organism>
<feature type="region of interest" description="Disordered" evidence="1">
    <location>
        <begin position="1"/>
        <end position="41"/>
    </location>
</feature>
<protein>
    <submittedName>
        <fullName evidence="3">Uncharacterized protein</fullName>
    </submittedName>
</protein>
<gene>
    <name evidence="3" type="ORF">LX87_00196</name>
</gene>
<evidence type="ECO:0000256" key="2">
    <source>
        <dbReference type="SAM" id="Phobius"/>
    </source>
</evidence>
<evidence type="ECO:0000313" key="4">
    <source>
        <dbReference type="Proteomes" id="UP000248790"/>
    </source>
</evidence>
<reference evidence="3 4" key="1">
    <citation type="submission" date="2018-06" db="EMBL/GenBank/DDBJ databases">
        <title>Genomic Encyclopedia of Archaeal and Bacterial Type Strains, Phase II (KMG-II): from individual species to whole genera.</title>
        <authorList>
            <person name="Goeker M."/>
        </authorList>
    </citation>
    <scope>NUCLEOTIDE SEQUENCE [LARGE SCALE GENOMIC DNA]</scope>
    <source>
        <strain evidence="3 4">DSM 21851</strain>
    </source>
</reference>
<evidence type="ECO:0000313" key="3">
    <source>
        <dbReference type="EMBL" id="RAK02082.1"/>
    </source>
</evidence>
<feature type="compositionally biased region" description="Basic and acidic residues" evidence="1">
    <location>
        <begin position="7"/>
        <end position="18"/>
    </location>
</feature>
<proteinExistence type="predicted"/>
<keyword evidence="2" id="KW-0812">Transmembrane</keyword>
<comment type="caution">
    <text evidence="3">The sequence shown here is derived from an EMBL/GenBank/DDBJ whole genome shotgun (WGS) entry which is preliminary data.</text>
</comment>
<name>A0A327X8U1_LARAB</name>
<dbReference type="EMBL" id="QLMC01000001">
    <property type="protein sequence ID" value="RAK02082.1"/>
    <property type="molecule type" value="Genomic_DNA"/>
</dbReference>
<feature type="transmembrane region" description="Helical" evidence="2">
    <location>
        <begin position="93"/>
        <end position="117"/>
    </location>
</feature>
<feature type="compositionally biased region" description="Polar residues" evidence="1">
    <location>
        <begin position="20"/>
        <end position="32"/>
    </location>
</feature>
<dbReference type="OrthoDB" id="956535at2"/>
<keyword evidence="2" id="KW-1133">Transmembrane helix</keyword>
<evidence type="ECO:0000256" key="1">
    <source>
        <dbReference type="SAM" id="MobiDB-lite"/>
    </source>
</evidence>
<dbReference type="Proteomes" id="UP000248790">
    <property type="component" value="Unassembled WGS sequence"/>
</dbReference>
<keyword evidence="2" id="KW-0472">Membrane</keyword>
<accession>A0A327X8U1</accession>